<keyword evidence="2" id="KW-1133">Transmembrane helix</keyword>
<name>A0ABU3QZQ2_9GAMM</name>
<dbReference type="Pfam" id="PF11169">
    <property type="entry name" value="DUF2956"/>
    <property type="match status" value="1"/>
</dbReference>
<dbReference type="InterPro" id="IPR021339">
    <property type="entry name" value="DUF2956"/>
</dbReference>
<feature type="compositionally biased region" description="Polar residues" evidence="1">
    <location>
        <begin position="1"/>
        <end position="15"/>
    </location>
</feature>
<evidence type="ECO:0000256" key="1">
    <source>
        <dbReference type="SAM" id="MobiDB-lite"/>
    </source>
</evidence>
<feature type="region of interest" description="Disordered" evidence="1">
    <location>
        <begin position="50"/>
        <end position="79"/>
    </location>
</feature>
<sequence>MTKNSISEQTENQAFQIAKATQKPNQTKEQTKLIAKGIEKGITEYKKRQKAKARDLDKKRKKLDAKQESLALNENEHHDIALSKKQRTMQASDTGSPHYYTSFAYIMLMITLAWIIFHMITVH</sequence>
<keyword evidence="2" id="KW-0812">Transmembrane</keyword>
<evidence type="ECO:0000256" key="2">
    <source>
        <dbReference type="SAM" id="Phobius"/>
    </source>
</evidence>
<feature type="region of interest" description="Disordered" evidence="1">
    <location>
        <begin position="1"/>
        <end position="30"/>
    </location>
</feature>
<keyword evidence="2" id="KW-0472">Membrane</keyword>
<dbReference type="RefSeq" id="WP_315946238.1">
    <property type="nucleotide sequence ID" value="NZ_JAWCUA010000003.1"/>
</dbReference>
<evidence type="ECO:0000313" key="3">
    <source>
        <dbReference type="EMBL" id="MDU0112523.1"/>
    </source>
</evidence>
<feature type="transmembrane region" description="Helical" evidence="2">
    <location>
        <begin position="99"/>
        <end position="120"/>
    </location>
</feature>
<dbReference type="Proteomes" id="UP001257914">
    <property type="component" value="Unassembled WGS sequence"/>
</dbReference>
<evidence type="ECO:0000313" key="4">
    <source>
        <dbReference type="Proteomes" id="UP001257914"/>
    </source>
</evidence>
<keyword evidence="4" id="KW-1185">Reference proteome</keyword>
<protein>
    <submittedName>
        <fullName evidence="3">DUF2956 domain-containing protein</fullName>
    </submittedName>
</protein>
<accession>A0ABU3QZQ2</accession>
<dbReference type="EMBL" id="JAWCUA010000003">
    <property type="protein sequence ID" value="MDU0112523.1"/>
    <property type="molecule type" value="Genomic_DNA"/>
</dbReference>
<organism evidence="3 4">
    <name type="scientific">Psychrosphaera aquimarina</name>
    <dbReference type="NCBI Taxonomy" id="2044854"/>
    <lineage>
        <taxon>Bacteria</taxon>
        <taxon>Pseudomonadati</taxon>
        <taxon>Pseudomonadota</taxon>
        <taxon>Gammaproteobacteria</taxon>
        <taxon>Alteromonadales</taxon>
        <taxon>Pseudoalteromonadaceae</taxon>
        <taxon>Psychrosphaera</taxon>
    </lineage>
</organism>
<proteinExistence type="predicted"/>
<gene>
    <name evidence="3" type="ORF">RT723_05800</name>
</gene>
<comment type="caution">
    <text evidence="3">The sequence shown here is derived from an EMBL/GenBank/DDBJ whole genome shotgun (WGS) entry which is preliminary data.</text>
</comment>
<reference evidence="3 4" key="1">
    <citation type="submission" date="2023-10" db="EMBL/GenBank/DDBJ databases">
        <title>Psychrosphaera aquimaarina strain SW33 isolated from seawater.</title>
        <authorList>
            <person name="Bayburt H."/>
            <person name="Kim J.M."/>
            <person name="Choi B.J."/>
            <person name="Jeon C.O."/>
        </authorList>
    </citation>
    <scope>NUCLEOTIDE SEQUENCE [LARGE SCALE GENOMIC DNA]</scope>
    <source>
        <strain evidence="3 4">KCTC 52743</strain>
    </source>
</reference>